<dbReference type="InterPro" id="IPR027417">
    <property type="entry name" value="P-loop_NTPase"/>
</dbReference>
<dbReference type="CDD" id="cd03228">
    <property type="entry name" value="ABCC_MRP_Like"/>
    <property type="match status" value="1"/>
</dbReference>
<feature type="transmembrane region" description="Helical" evidence="7">
    <location>
        <begin position="75"/>
        <end position="93"/>
    </location>
</feature>
<dbReference type="SMART" id="SM00382">
    <property type="entry name" value="AAA"/>
    <property type="match status" value="1"/>
</dbReference>
<feature type="transmembrane region" description="Helical" evidence="7">
    <location>
        <begin position="179"/>
        <end position="198"/>
    </location>
</feature>
<evidence type="ECO:0000256" key="4">
    <source>
        <dbReference type="ARBA" id="ARBA00022840"/>
    </source>
</evidence>
<feature type="transmembrane region" description="Helical" evidence="7">
    <location>
        <begin position="296"/>
        <end position="315"/>
    </location>
</feature>
<dbReference type="EMBL" id="CP071504">
    <property type="protein sequence ID" value="QSX30755.1"/>
    <property type="molecule type" value="Genomic_DNA"/>
</dbReference>
<dbReference type="GO" id="GO:0005886">
    <property type="term" value="C:plasma membrane"/>
    <property type="evidence" value="ECO:0007669"/>
    <property type="project" value="UniProtKB-SubCell"/>
</dbReference>
<dbReference type="RefSeq" id="WP_207325528.1">
    <property type="nucleotide sequence ID" value="NZ_CP071504.1"/>
</dbReference>
<dbReference type="NCBIfam" id="NF008364">
    <property type="entry name" value="PRK11160.1"/>
    <property type="match status" value="1"/>
</dbReference>
<dbReference type="GO" id="GO:0045454">
    <property type="term" value="P:cell redox homeostasis"/>
    <property type="evidence" value="ECO:0007669"/>
    <property type="project" value="InterPro"/>
</dbReference>
<dbReference type="PROSITE" id="PS50929">
    <property type="entry name" value="ABC_TM1F"/>
    <property type="match status" value="1"/>
</dbReference>
<feature type="transmembrane region" description="Helical" evidence="7">
    <location>
        <begin position="257"/>
        <end position="284"/>
    </location>
</feature>
<dbReference type="GO" id="GO:0034775">
    <property type="term" value="P:glutathione transmembrane transport"/>
    <property type="evidence" value="ECO:0007669"/>
    <property type="project" value="InterPro"/>
</dbReference>
<dbReference type="Pfam" id="PF00664">
    <property type="entry name" value="ABC_membrane"/>
    <property type="match status" value="1"/>
</dbReference>
<dbReference type="InterPro" id="IPR003439">
    <property type="entry name" value="ABC_transporter-like_ATP-bd"/>
</dbReference>
<reference evidence="10 11" key="1">
    <citation type="submission" date="2021-03" db="EMBL/GenBank/DDBJ databases">
        <title>Novel species identification of genus Shewanella.</title>
        <authorList>
            <person name="Liu G."/>
            <person name="Zhang Q."/>
        </authorList>
    </citation>
    <scope>NUCLEOTIDE SEQUENCE [LARGE SCALE GENOMIC DNA]</scope>
    <source>
        <strain evidence="10 11">FJAT-53726</strain>
    </source>
</reference>
<keyword evidence="11" id="KW-1185">Reference proteome</keyword>
<dbReference type="PROSITE" id="PS50893">
    <property type="entry name" value="ABC_TRANSPORTER_2"/>
    <property type="match status" value="1"/>
</dbReference>
<evidence type="ECO:0000256" key="2">
    <source>
        <dbReference type="ARBA" id="ARBA00022692"/>
    </source>
</evidence>
<dbReference type="GO" id="GO:0015421">
    <property type="term" value="F:ABC-type oligopeptide transporter activity"/>
    <property type="evidence" value="ECO:0007669"/>
    <property type="project" value="TreeGrafter"/>
</dbReference>
<dbReference type="InterPro" id="IPR014223">
    <property type="entry name" value="ABC_CydC/D"/>
</dbReference>
<dbReference type="Gene3D" id="1.20.1560.10">
    <property type="entry name" value="ABC transporter type 1, transmembrane domain"/>
    <property type="match status" value="1"/>
</dbReference>
<dbReference type="InterPro" id="IPR003593">
    <property type="entry name" value="AAA+_ATPase"/>
</dbReference>
<dbReference type="CDD" id="cd18585">
    <property type="entry name" value="ABC_6TM_CydC"/>
    <property type="match status" value="1"/>
</dbReference>
<dbReference type="GO" id="GO:0005524">
    <property type="term" value="F:ATP binding"/>
    <property type="evidence" value="ECO:0007669"/>
    <property type="project" value="UniProtKB-KW"/>
</dbReference>
<dbReference type="InterPro" id="IPR011527">
    <property type="entry name" value="ABC1_TM_dom"/>
</dbReference>
<evidence type="ECO:0000256" key="5">
    <source>
        <dbReference type="ARBA" id="ARBA00022989"/>
    </source>
</evidence>
<dbReference type="Pfam" id="PF00005">
    <property type="entry name" value="ABC_tran"/>
    <property type="match status" value="1"/>
</dbReference>
<comment type="subcellular location">
    <subcellularLocation>
        <location evidence="1">Cell membrane</location>
        <topology evidence="1">Multi-pass membrane protein</topology>
    </subcellularLocation>
</comment>
<evidence type="ECO:0000256" key="7">
    <source>
        <dbReference type="SAM" id="Phobius"/>
    </source>
</evidence>
<evidence type="ECO:0000256" key="3">
    <source>
        <dbReference type="ARBA" id="ARBA00022741"/>
    </source>
</evidence>
<gene>
    <name evidence="10" type="primary">cydC</name>
    <name evidence="10" type="ORF">JYB88_03585</name>
</gene>
<dbReference type="AlphaFoldDB" id="A0A974XLQ6"/>
<feature type="transmembrane region" description="Helical" evidence="7">
    <location>
        <begin position="151"/>
        <end position="173"/>
    </location>
</feature>
<sequence>MMTSRGPGMGAGIRSNTSSSDWLWPLLKRHSLMMLLGLLLSLLALLTGMGLLSLSGWFLSATALAGLTVTTAQAFNFFTPAGGVRALSIARTASRYGERLVTHEATFRALTTLRSLAWQALLPLGEARLGGVRRGELLNRLVADIDTLDHLYLRLAVPLLSFLLGLLTLLGMLAWLDPALALILGTGLLFSALCLLLLTYPLGRKAAQGQVQGRRNYRVALLEFISAQGELALFGATDRYRAALDELELGWQHCQRQLAALAGLSQGFTILLHGALVLLILLLVSNGVGSNQPPGALAALVLFVALSTMELLSPLSTAFAQLAGTLEAANRVDDLLTAPPGVEFVSQGPTVTEGRIELRDVDFAYPDCAPVLKGISLELAPGSCTALIGKTGSGKSSLLALLTRSWEPVHGEILLDGLPLAAYSEAELRRAITVVSQRVHVFSASLRDNLLLANEAATDAELTAVLAKVDLGHLALDAWLGDGGRPLSGGETRRLGIARALLRDSPILLLDEPTEGLDRHTEAQMLRLLLAHCRGGDESASENQDVIENQAGAEGLAERSPKALAKGECKQGRTLLMISHRLTAMAQMDQICVLEQGQIVARGDHGQLLSEFAPYARQYRR</sequence>
<dbReference type="SUPFAM" id="SSF52540">
    <property type="entry name" value="P-loop containing nucleoside triphosphate hydrolases"/>
    <property type="match status" value="2"/>
</dbReference>
<dbReference type="Gene3D" id="3.40.50.300">
    <property type="entry name" value="P-loop containing nucleotide triphosphate hydrolases"/>
    <property type="match status" value="1"/>
</dbReference>
<organism evidence="10 11">
    <name type="scientific">Shewanella cyperi</name>
    <dbReference type="NCBI Taxonomy" id="2814292"/>
    <lineage>
        <taxon>Bacteria</taxon>
        <taxon>Pseudomonadati</taxon>
        <taxon>Pseudomonadota</taxon>
        <taxon>Gammaproteobacteria</taxon>
        <taxon>Alteromonadales</taxon>
        <taxon>Shewanellaceae</taxon>
        <taxon>Shewanella</taxon>
    </lineage>
</organism>
<evidence type="ECO:0000256" key="6">
    <source>
        <dbReference type="ARBA" id="ARBA00023136"/>
    </source>
</evidence>
<feature type="domain" description="ABC transmembrane type-1" evidence="9">
    <location>
        <begin position="35"/>
        <end position="324"/>
    </location>
</feature>
<keyword evidence="5 7" id="KW-1133">Transmembrane helix</keyword>
<feature type="domain" description="ABC transporter" evidence="8">
    <location>
        <begin position="356"/>
        <end position="621"/>
    </location>
</feature>
<dbReference type="PANTHER" id="PTHR43394">
    <property type="entry name" value="ATP-DEPENDENT PERMEASE MDL1, MITOCHONDRIAL"/>
    <property type="match status" value="1"/>
</dbReference>
<dbReference type="InterPro" id="IPR036640">
    <property type="entry name" value="ABC1_TM_sf"/>
</dbReference>
<evidence type="ECO:0000259" key="8">
    <source>
        <dbReference type="PROSITE" id="PS50893"/>
    </source>
</evidence>
<evidence type="ECO:0000256" key="1">
    <source>
        <dbReference type="ARBA" id="ARBA00004651"/>
    </source>
</evidence>
<dbReference type="SUPFAM" id="SSF90123">
    <property type="entry name" value="ABC transporter transmembrane region"/>
    <property type="match status" value="1"/>
</dbReference>
<proteinExistence type="predicted"/>
<evidence type="ECO:0000313" key="10">
    <source>
        <dbReference type="EMBL" id="QSX30755.1"/>
    </source>
</evidence>
<keyword evidence="2 7" id="KW-0812">Transmembrane</keyword>
<accession>A0A974XLQ6</accession>
<keyword evidence="6 7" id="KW-0472">Membrane</keyword>
<dbReference type="InterPro" id="IPR039421">
    <property type="entry name" value="Type_1_exporter"/>
</dbReference>
<dbReference type="Proteomes" id="UP000663281">
    <property type="component" value="Chromosome"/>
</dbReference>
<dbReference type="GO" id="GO:0016887">
    <property type="term" value="F:ATP hydrolysis activity"/>
    <property type="evidence" value="ECO:0007669"/>
    <property type="project" value="InterPro"/>
</dbReference>
<protein>
    <submittedName>
        <fullName evidence="10">Cysteine/glutathione ABC transporter ATP-binding protein/permease CydC</fullName>
    </submittedName>
</protein>
<keyword evidence="4 10" id="KW-0067">ATP-binding</keyword>
<dbReference type="PANTHER" id="PTHR43394:SF1">
    <property type="entry name" value="ATP-BINDING CASSETTE SUB-FAMILY B MEMBER 10, MITOCHONDRIAL"/>
    <property type="match status" value="1"/>
</dbReference>
<keyword evidence="3" id="KW-0547">Nucleotide-binding</keyword>
<dbReference type="KEGG" id="scyp:JYB88_03585"/>
<dbReference type="NCBIfam" id="TIGR02868">
    <property type="entry name" value="CydC"/>
    <property type="match status" value="1"/>
</dbReference>
<evidence type="ECO:0000313" key="11">
    <source>
        <dbReference type="Proteomes" id="UP000663281"/>
    </source>
</evidence>
<evidence type="ECO:0000259" key="9">
    <source>
        <dbReference type="PROSITE" id="PS50929"/>
    </source>
</evidence>
<name>A0A974XLQ6_9GAMM</name>